<dbReference type="InterPro" id="IPR001466">
    <property type="entry name" value="Beta-lactam-related"/>
</dbReference>
<evidence type="ECO:0000259" key="2">
    <source>
        <dbReference type="Pfam" id="PF00144"/>
    </source>
</evidence>
<feature type="domain" description="Beta-lactamase-related" evidence="2">
    <location>
        <begin position="10"/>
        <end position="344"/>
    </location>
</feature>
<dbReference type="EMBL" id="SPNV01000184">
    <property type="protein sequence ID" value="KAF5858948.1"/>
    <property type="molecule type" value="Genomic_DNA"/>
</dbReference>
<dbReference type="Proteomes" id="UP000541154">
    <property type="component" value="Unassembled WGS sequence"/>
</dbReference>
<accession>A0A8H6E597</accession>
<reference evidence="4 5" key="1">
    <citation type="submission" date="2019-04" db="EMBL/GenBank/DDBJ databases">
        <title>Aspergillus burnettii sp. nov., novel species from soil in southeast Queensland.</title>
        <authorList>
            <person name="Gilchrist C.L.M."/>
            <person name="Pitt J.I."/>
            <person name="Lange L."/>
            <person name="Lacey H.J."/>
            <person name="Vuong D."/>
            <person name="Midgley D.J."/>
            <person name="Greenfield P."/>
            <person name="Bradbury M."/>
            <person name="Lacey E."/>
            <person name="Busk P.K."/>
            <person name="Pilgaard B."/>
            <person name="Chooi Y.H."/>
            <person name="Piggott A.M."/>
        </authorList>
    </citation>
    <scope>NUCLEOTIDE SEQUENCE [LARGE SCALE GENOMIC DNA]</scope>
    <source>
        <strain evidence="4 5">FRR 5400</strain>
    </source>
</reference>
<name>A0A8H6E597_PETAA</name>
<dbReference type="AlphaFoldDB" id="A0A8H6E597"/>
<proteinExistence type="inferred from homology"/>
<dbReference type="Pfam" id="PF00144">
    <property type="entry name" value="Beta-lactamase"/>
    <property type="match status" value="1"/>
</dbReference>
<evidence type="ECO:0008006" key="6">
    <source>
        <dbReference type="Google" id="ProtNLM"/>
    </source>
</evidence>
<sequence length="509" mass="57326">MRSPLTPKFDVLVKALLEEWHVPGMTIAVVEGAETFAKGYGIAVYPDTKATPETLYYTASTTKAFTAAAMSLVIDDRKSNRTDNDRNTTRIDWTTPLASIIPEDFVLPDDYATTHVTIEDALSHRTGMPDHIRHFGGNGPSSRTVREEVRLLRHLPSTAELRTKYMYNNLMYTAVSHTIETLTGEDLGAFLSHRIWTPLQMTDTYWTPEEAQASDKVLAQGYAWNTDKGEYIPEPPPDIIGSSGAGAIISNVLDYAKWIRCMMTREGPLSAEAHEALVQPRTIITDDPTILFPPPHLYALGWTQAIYRGEHIVWHPGGVAGYGATVMFLPAQQWGLVMAGNTTLTSNFVQVVLYMYLLDELLKTPPNERLDWSRLIWERVNLHREQQMHARELLYPQLPTVPLPPAHLVHEYAGLYIHPAYGRLDLFVDAGGSGLVADRTTCEVPMMVVLEHVSGEFWLATLQEKNQDPRDYEKVRAEFKTGVDSRVNEVGVDLEAEMAGEKIWFRRVY</sequence>
<comment type="similarity">
    <text evidence="1">Belongs to the peptidase S12 family.</text>
</comment>
<feature type="domain" description="Peptidase S12 Pab87-related C-terminal" evidence="3">
    <location>
        <begin position="400"/>
        <end position="507"/>
    </location>
</feature>
<evidence type="ECO:0000313" key="4">
    <source>
        <dbReference type="EMBL" id="KAF5858948.1"/>
    </source>
</evidence>
<dbReference type="Pfam" id="PF11954">
    <property type="entry name" value="DUF3471"/>
    <property type="match status" value="1"/>
</dbReference>
<dbReference type="PANTHER" id="PTHR46825:SF9">
    <property type="entry name" value="BETA-LACTAMASE-RELATED DOMAIN-CONTAINING PROTEIN"/>
    <property type="match status" value="1"/>
</dbReference>
<evidence type="ECO:0000313" key="5">
    <source>
        <dbReference type="Proteomes" id="UP000541154"/>
    </source>
</evidence>
<comment type="caution">
    <text evidence="4">The sequence shown here is derived from an EMBL/GenBank/DDBJ whole genome shotgun (WGS) entry which is preliminary data.</text>
</comment>
<evidence type="ECO:0000259" key="3">
    <source>
        <dbReference type="Pfam" id="PF11954"/>
    </source>
</evidence>
<keyword evidence="5" id="KW-1185">Reference proteome</keyword>
<gene>
    <name evidence="4" type="ORF">ETB97_003551</name>
</gene>
<organism evidence="4 5">
    <name type="scientific">Petromyces alliaceus</name>
    <name type="common">Aspergillus alliaceus</name>
    <dbReference type="NCBI Taxonomy" id="209559"/>
    <lineage>
        <taxon>Eukaryota</taxon>
        <taxon>Fungi</taxon>
        <taxon>Dikarya</taxon>
        <taxon>Ascomycota</taxon>
        <taxon>Pezizomycotina</taxon>
        <taxon>Eurotiomycetes</taxon>
        <taxon>Eurotiomycetidae</taxon>
        <taxon>Eurotiales</taxon>
        <taxon>Aspergillaceae</taxon>
        <taxon>Aspergillus</taxon>
        <taxon>Aspergillus subgen. Circumdati</taxon>
    </lineage>
</organism>
<evidence type="ECO:0000256" key="1">
    <source>
        <dbReference type="ARBA" id="ARBA00038215"/>
    </source>
</evidence>
<dbReference type="InterPro" id="IPR021860">
    <property type="entry name" value="Peptidase_S12_Pab87-rel_C"/>
</dbReference>
<protein>
    <recommendedName>
        <fullName evidence="6">Penicillin-binding protein</fullName>
    </recommendedName>
</protein>
<dbReference type="InterPro" id="IPR012338">
    <property type="entry name" value="Beta-lactam/transpept-like"/>
</dbReference>
<dbReference type="SUPFAM" id="SSF56601">
    <property type="entry name" value="beta-lactamase/transpeptidase-like"/>
    <property type="match status" value="1"/>
</dbReference>
<dbReference type="PANTHER" id="PTHR46825">
    <property type="entry name" value="D-ALANYL-D-ALANINE-CARBOXYPEPTIDASE/ENDOPEPTIDASE AMPH"/>
    <property type="match status" value="1"/>
</dbReference>
<dbReference type="Gene3D" id="3.40.710.10">
    <property type="entry name" value="DD-peptidase/beta-lactamase superfamily"/>
    <property type="match status" value="1"/>
</dbReference>
<dbReference type="InterPro" id="IPR050491">
    <property type="entry name" value="AmpC-like"/>
</dbReference>